<evidence type="ECO:0000313" key="1">
    <source>
        <dbReference type="EMBL" id="PWU23891.1"/>
    </source>
</evidence>
<accession>A0A317JUT3</accession>
<dbReference type="Proteomes" id="UP000246104">
    <property type="component" value="Unassembled WGS sequence"/>
</dbReference>
<evidence type="ECO:0000313" key="2">
    <source>
        <dbReference type="Proteomes" id="UP000246104"/>
    </source>
</evidence>
<organism evidence="1 2">
    <name type="scientific">Candidatus Cerribacteria bacterium 'Amazon FNV 2010 28 9'</name>
    <dbReference type="NCBI Taxonomy" id="2081795"/>
    <lineage>
        <taxon>Bacteria</taxon>
        <taxon>Candidatus Cerribacteria</taxon>
    </lineage>
</organism>
<dbReference type="EMBL" id="PSRQ01000020">
    <property type="protein sequence ID" value="PWU23891.1"/>
    <property type="molecule type" value="Genomic_DNA"/>
</dbReference>
<reference evidence="1 2" key="1">
    <citation type="submission" date="2018-02" db="EMBL/GenBank/DDBJ databases">
        <title>Genomic Reconstructions from Amazon Rainforest and Pasture Soil Reveal Novel Insights into the Physiology of Candidate Phyla in Tropical Sites.</title>
        <authorList>
            <person name="Kroeger M.E."/>
            <person name="Delmont T."/>
            <person name="Eren A.M."/>
            <person name="Guo J."/>
            <person name="Meyer K.M."/>
            <person name="Khan K."/>
            <person name="Rodrigues J.L.M."/>
            <person name="Bohannan B.J.M."/>
            <person name="Tringe S."/>
            <person name="Borges C.D."/>
            <person name="Tiedje J."/>
            <person name="Tsai S.M."/>
            <person name="Nusslein K."/>
        </authorList>
    </citation>
    <scope>NUCLEOTIDE SEQUENCE [LARGE SCALE GENOMIC DNA]</scope>
    <source>
        <strain evidence="1">Amazon FNV 2010 28 9</strain>
    </source>
</reference>
<protein>
    <submittedName>
        <fullName evidence="1">Uncharacterized protein</fullName>
    </submittedName>
</protein>
<comment type="caution">
    <text evidence="1">The sequence shown here is derived from an EMBL/GenBank/DDBJ whole genome shotgun (WGS) entry which is preliminary data.</text>
</comment>
<name>A0A317JUT3_9BACT</name>
<gene>
    <name evidence="1" type="ORF">C5B42_01355</name>
</gene>
<proteinExistence type="predicted"/>
<sequence>MIQLAERIQQAIDTAYRAEGFAEYLYGKGLIGKGNEVRGAVESLLALETTMCPDFVVETRIEVAEALAHLLVAYGYDSGKRRYATTQEQSWAKS</sequence>
<dbReference type="AlphaFoldDB" id="A0A317JUT3"/>